<dbReference type="EMBL" id="RQXV01000003">
    <property type="protein sequence ID" value="RRD00174.1"/>
    <property type="molecule type" value="Genomic_DNA"/>
</dbReference>
<dbReference type="InterPro" id="IPR036640">
    <property type="entry name" value="ABC1_TM_sf"/>
</dbReference>
<evidence type="ECO:0000256" key="6">
    <source>
        <dbReference type="ARBA" id="ARBA00023136"/>
    </source>
</evidence>
<keyword evidence="4 10" id="KW-0067">ATP-binding</keyword>
<proteinExistence type="predicted"/>
<dbReference type="GO" id="GO:0016887">
    <property type="term" value="F:ATP hydrolysis activity"/>
    <property type="evidence" value="ECO:0007669"/>
    <property type="project" value="InterPro"/>
</dbReference>
<sequence>MQSISYNSSVEAMFKCIKNGIKHILILTLICNLILLILPIYSFQVFDRVLTSKSVETLLSLSLIACLCLLFYGLIDLCRQKISNYVASDIANILSETMSQEKLAETKSTKSSDKLESLFNKVYKGIHPYTLQISELIWSPLFVIFLWLLHPTYALITLTFIFTFAILTAISNTKNESNTEINQNITIKGLEDTIIATGTTDTITKEIEKIDSENQEKNAHSLDSIIIIKTISKTTRLIGQILIIASGAYLYIGNQISIGGMIAGTLIFGRALQPYESMVLNGKSWIIFYKSIKELRERLKHTYRDSPRTNLTKMQGNINIENALIFHKNTKNIFFQNLNLSIKSGEIISIIGGAGSGKSTLLRCLLGLQTPEIGNITIDNAALTQWGDDLFLNVGYYSSNQQLLPGTLKQNISRYSVSDDIVVNTCKRIGIHRSIINLPMGYDTASDDIMSQLSDAEKQRLLVARAIIMDPAVLILDNADSYQGADGEPYIKKLIVDRKTAGKTTVIASNKPSIISLSDRIIILNNGKIEKTLSPNDLALIGRNKLEISNV</sequence>
<accession>A0A3P1SSK7</accession>
<evidence type="ECO:0000256" key="7">
    <source>
        <dbReference type="SAM" id="Phobius"/>
    </source>
</evidence>
<dbReference type="InterPro" id="IPR003439">
    <property type="entry name" value="ABC_transporter-like_ATP-bd"/>
</dbReference>
<feature type="transmembrane region" description="Helical" evidence="7">
    <location>
        <begin position="24"/>
        <end position="46"/>
    </location>
</feature>
<feature type="domain" description="ABC transmembrane type-1" evidence="9">
    <location>
        <begin position="24"/>
        <end position="274"/>
    </location>
</feature>
<feature type="transmembrane region" description="Helical" evidence="7">
    <location>
        <begin position="234"/>
        <end position="252"/>
    </location>
</feature>
<keyword evidence="6 7" id="KW-0472">Membrane</keyword>
<keyword evidence="11" id="KW-1185">Reference proteome</keyword>
<keyword evidence="3" id="KW-0547">Nucleotide-binding</keyword>
<dbReference type="SUPFAM" id="SSF90123">
    <property type="entry name" value="ABC transporter transmembrane region"/>
    <property type="match status" value="1"/>
</dbReference>
<reference evidence="10 11" key="1">
    <citation type="submission" date="2018-11" db="EMBL/GenBank/DDBJ databases">
        <title>The draft genome sequence of Amphritea balenae JAMM 1525T.</title>
        <authorList>
            <person name="Fang Z."/>
            <person name="Zhang Y."/>
            <person name="Han X."/>
        </authorList>
    </citation>
    <scope>NUCLEOTIDE SEQUENCE [LARGE SCALE GENOMIC DNA]</scope>
    <source>
        <strain evidence="10 11">JAMM 1525</strain>
    </source>
</reference>
<dbReference type="InterPro" id="IPR039421">
    <property type="entry name" value="Type_1_exporter"/>
</dbReference>
<feature type="domain" description="ABC transporter" evidence="8">
    <location>
        <begin position="318"/>
        <end position="551"/>
    </location>
</feature>
<feature type="transmembrane region" description="Helical" evidence="7">
    <location>
        <begin position="129"/>
        <end position="147"/>
    </location>
</feature>
<dbReference type="AlphaFoldDB" id="A0A3P1SSK7"/>
<dbReference type="SUPFAM" id="SSF52540">
    <property type="entry name" value="P-loop containing nucleoside triphosphate hydrolases"/>
    <property type="match status" value="1"/>
</dbReference>
<evidence type="ECO:0000313" key="10">
    <source>
        <dbReference type="EMBL" id="RRD00174.1"/>
    </source>
</evidence>
<dbReference type="RefSeq" id="WP_124925644.1">
    <property type="nucleotide sequence ID" value="NZ_BMOH01000005.1"/>
</dbReference>
<dbReference type="Pfam" id="PF00005">
    <property type="entry name" value="ABC_tran"/>
    <property type="match status" value="1"/>
</dbReference>
<feature type="transmembrane region" description="Helical" evidence="7">
    <location>
        <begin position="58"/>
        <end position="75"/>
    </location>
</feature>
<dbReference type="GO" id="GO:0005886">
    <property type="term" value="C:plasma membrane"/>
    <property type="evidence" value="ECO:0007669"/>
    <property type="project" value="UniProtKB-SubCell"/>
</dbReference>
<dbReference type="Gene3D" id="1.20.1560.10">
    <property type="entry name" value="ABC transporter type 1, transmembrane domain"/>
    <property type="match status" value="1"/>
</dbReference>
<comment type="subcellular location">
    <subcellularLocation>
        <location evidence="1">Cell membrane</location>
        <topology evidence="1">Multi-pass membrane protein</topology>
    </subcellularLocation>
</comment>
<dbReference type="GO" id="GO:0015421">
    <property type="term" value="F:ABC-type oligopeptide transporter activity"/>
    <property type="evidence" value="ECO:0007669"/>
    <property type="project" value="TreeGrafter"/>
</dbReference>
<organism evidence="10 11">
    <name type="scientific">Amphritea balenae</name>
    <dbReference type="NCBI Taxonomy" id="452629"/>
    <lineage>
        <taxon>Bacteria</taxon>
        <taxon>Pseudomonadati</taxon>
        <taxon>Pseudomonadota</taxon>
        <taxon>Gammaproteobacteria</taxon>
        <taxon>Oceanospirillales</taxon>
        <taxon>Oceanospirillaceae</taxon>
        <taxon>Amphritea</taxon>
    </lineage>
</organism>
<evidence type="ECO:0000256" key="2">
    <source>
        <dbReference type="ARBA" id="ARBA00022692"/>
    </source>
</evidence>
<dbReference type="SMART" id="SM00382">
    <property type="entry name" value="AAA"/>
    <property type="match status" value="1"/>
</dbReference>
<evidence type="ECO:0000256" key="3">
    <source>
        <dbReference type="ARBA" id="ARBA00022741"/>
    </source>
</evidence>
<evidence type="ECO:0000259" key="9">
    <source>
        <dbReference type="PROSITE" id="PS50929"/>
    </source>
</evidence>
<evidence type="ECO:0000256" key="5">
    <source>
        <dbReference type="ARBA" id="ARBA00022989"/>
    </source>
</evidence>
<dbReference type="PANTHER" id="PTHR43394">
    <property type="entry name" value="ATP-DEPENDENT PERMEASE MDL1, MITOCHONDRIAL"/>
    <property type="match status" value="1"/>
</dbReference>
<evidence type="ECO:0000256" key="4">
    <source>
        <dbReference type="ARBA" id="ARBA00022840"/>
    </source>
</evidence>
<name>A0A3P1SSK7_9GAMM</name>
<feature type="transmembrane region" description="Helical" evidence="7">
    <location>
        <begin position="153"/>
        <end position="170"/>
    </location>
</feature>
<dbReference type="GO" id="GO:0005524">
    <property type="term" value="F:ATP binding"/>
    <property type="evidence" value="ECO:0007669"/>
    <property type="project" value="UniProtKB-KW"/>
</dbReference>
<protein>
    <submittedName>
        <fullName evidence="10">ATP-binding cassette domain-containing protein</fullName>
    </submittedName>
</protein>
<dbReference type="InterPro" id="IPR027417">
    <property type="entry name" value="P-loop_NTPase"/>
</dbReference>
<dbReference type="InterPro" id="IPR003593">
    <property type="entry name" value="AAA+_ATPase"/>
</dbReference>
<dbReference type="Proteomes" id="UP000267535">
    <property type="component" value="Unassembled WGS sequence"/>
</dbReference>
<gene>
    <name evidence="10" type="ORF">EHS89_08185</name>
</gene>
<dbReference type="PANTHER" id="PTHR43394:SF1">
    <property type="entry name" value="ATP-BINDING CASSETTE SUB-FAMILY B MEMBER 10, MITOCHONDRIAL"/>
    <property type="match status" value="1"/>
</dbReference>
<dbReference type="InterPro" id="IPR011527">
    <property type="entry name" value="ABC1_TM_dom"/>
</dbReference>
<evidence type="ECO:0000313" key="11">
    <source>
        <dbReference type="Proteomes" id="UP000267535"/>
    </source>
</evidence>
<evidence type="ECO:0000256" key="1">
    <source>
        <dbReference type="ARBA" id="ARBA00004651"/>
    </source>
</evidence>
<dbReference type="Gene3D" id="3.40.50.300">
    <property type="entry name" value="P-loop containing nucleotide triphosphate hydrolases"/>
    <property type="match status" value="1"/>
</dbReference>
<evidence type="ECO:0000259" key="8">
    <source>
        <dbReference type="PROSITE" id="PS50893"/>
    </source>
</evidence>
<keyword evidence="2 7" id="KW-0812">Transmembrane</keyword>
<dbReference type="PROSITE" id="PS50929">
    <property type="entry name" value="ABC_TM1F"/>
    <property type="match status" value="1"/>
</dbReference>
<comment type="caution">
    <text evidence="10">The sequence shown here is derived from an EMBL/GenBank/DDBJ whole genome shotgun (WGS) entry which is preliminary data.</text>
</comment>
<dbReference type="OrthoDB" id="9806127at2"/>
<dbReference type="PROSITE" id="PS50893">
    <property type="entry name" value="ABC_TRANSPORTER_2"/>
    <property type="match status" value="1"/>
</dbReference>
<keyword evidence="5 7" id="KW-1133">Transmembrane helix</keyword>